<evidence type="ECO:0000256" key="1">
    <source>
        <dbReference type="SAM" id="MobiDB-lite"/>
    </source>
</evidence>
<reference evidence="3 4" key="1">
    <citation type="journal article" date="2013" name="Genome Biol.">
        <title>The genome sequence of the most widely cultivated cacao type and its use to identify candidate genes regulating pod color.</title>
        <authorList>
            <person name="Motamayor J.C."/>
            <person name="Mockaitis K."/>
            <person name="Schmutz J."/>
            <person name="Haiminen N."/>
            <person name="Iii D.L."/>
            <person name="Cornejo O."/>
            <person name="Findley S.D."/>
            <person name="Zheng P."/>
            <person name="Utro F."/>
            <person name="Royaert S."/>
            <person name="Saski C."/>
            <person name="Jenkins J."/>
            <person name="Podicheti R."/>
            <person name="Zhao M."/>
            <person name="Scheffler B.E."/>
            <person name="Stack J.C."/>
            <person name="Feltus F.A."/>
            <person name="Mustiga G.M."/>
            <person name="Amores F."/>
            <person name="Phillips W."/>
            <person name="Marelli J.P."/>
            <person name="May G.D."/>
            <person name="Shapiro H."/>
            <person name="Ma J."/>
            <person name="Bustamante C.D."/>
            <person name="Schnell R.J."/>
            <person name="Main D."/>
            <person name="Gilbert D."/>
            <person name="Parida L."/>
            <person name="Kuhn D.N."/>
        </authorList>
    </citation>
    <scope>NUCLEOTIDE SEQUENCE [LARGE SCALE GENOMIC DNA]</scope>
    <source>
        <strain evidence="4">cv. Matina 1-6</strain>
    </source>
</reference>
<keyword evidence="2" id="KW-1133">Transmembrane helix</keyword>
<protein>
    <submittedName>
        <fullName evidence="3">Uncharacterized protein</fullName>
    </submittedName>
</protein>
<dbReference type="HOGENOM" id="CLU_1743824_0_0_1"/>
<dbReference type="InParanoid" id="A0A061EWW1"/>
<keyword evidence="4" id="KW-1185">Reference proteome</keyword>
<feature type="compositionally biased region" description="Basic and acidic residues" evidence="1">
    <location>
        <begin position="10"/>
        <end position="30"/>
    </location>
</feature>
<keyword evidence="2" id="KW-0472">Membrane</keyword>
<proteinExistence type="predicted"/>
<dbReference type="Proteomes" id="UP000026915">
    <property type="component" value="Chromosome 4"/>
</dbReference>
<feature type="transmembrane region" description="Helical" evidence="2">
    <location>
        <begin position="120"/>
        <end position="147"/>
    </location>
</feature>
<evidence type="ECO:0000256" key="2">
    <source>
        <dbReference type="SAM" id="Phobius"/>
    </source>
</evidence>
<dbReference type="EMBL" id="CM001882">
    <property type="protein sequence ID" value="EOY06729.1"/>
    <property type="molecule type" value="Genomic_DNA"/>
</dbReference>
<evidence type="ECO:0000313" key="3">
    <source>
        <dbReference type="EMBL" id="EOY06729.1"/>
    </source>
</evidence>
<dbReference type="AlphaFoldDB" id="A0A061EWW1"/>
<organism evidence="3 4">
    <name type="scientific">Theobroma cacao</name>
    <name type="common">Cacao</name>
    <name type="synonym">Cocoa</name>
    <dbReference type="NCBI Taxonomy" id="3641"/>
    <lineage>
        <taxon>Eukaryota</taxon>
        <taxon>Viridiplantae</taxon>
        <taxon>Streptophyta</taxon>
        <taxon>Embryophyta</taxon>
        <taxon>Tracheophyta</taxon>
        <taxon>Spermatophyta</taxon>
        <taxon>Magnoliopsida</taxon>
        <taxon>eudicotyledons</taxon>
        <taxon>Gunneridae</taxon>
        <taxon>Pentapetalae</taxon>
        <taxon>rosids</taxon>
        <taxon>malvids</taxon>
        <taxon>Malvales</taxon>
        <taxon>Malvaceae</taxon>
        <taxon>Byttnerioideae</taxon>
        <taxon>Theobroma</taxon>
    </lineage>
</organism>
<sequence>MGLAELTTWRAEKSKRKDIEAKREKERDAKESEFTTWRTDVEGKRESAKRPCSSRITFRRLLHTDGSKYVDSRRLSCIVYCPRFSGIGSCVNLILVFAKMLSVVFVAFFFLLGRCFRLKFLLFVFVLGFVLFGFLFGEVCLVLPRVINEV</sequence>
<feature type="transmembrane region" description="Helical" evidence="2">
    <location>
        <begin position="91"/>
        <end position="113"/>
    </location>
</feature>
<gene>
    <name evidence="3" type="ORF">TCM_021370</name>
</gene>
<dbReference type="Gramene" id="EOY06729">
    <property type="protein sequence ID" value="EOY06729"/>
    <property type="gene ID" value="TCM_021370"/>
</dbReference>
<evidence type="ECO:0000313" key="4">
    <source>
        <dbReference type="Proteomes" id="UP000026915"/>
    </source>
</evidence>
<feature type="region of interest" description="Disordered" evidence="1">
    <location>
        <begin position="1"/>
        <end position="30"/>
    </location>
</feature>
<name>A0A061EWW1_THECC</name>
<keyword evidence="2" id="KW-0812">Transmembrane</keyword>
<accession>A0A061EWW1</accession>